<name>A0A1I1TVS5_9LACO</name>
<evidence type="ECO:0000256" key="1">
    <source>
        <dbReference type="SAM" id="SignalP"/>
    </source>
</evidence>
<dbReference type="STRING" id="1505723.SAMN04487792_1651"/>
<dbReference type="InterPro" id="IPR027954">
    <property type="entry name" value="Transcobalamin-like_C"/>
</dbReference>
<proteinExistence type="predicted"/>
<dbReference type="RefSeq" id="WP_090094187.1">
    <property type="nucleotide sequence ID" value="NZ_CBCRVU010000007.1"/>
</dbReference>
<reference evidence="4" key="1">
    <citation type="submission" date="2016-10" db="EMBL/GenBank/DDBJ databases">
        <authorList>
            <person name="Varghese N."/>
            <person name="Submissions S."/>
        </authorList>
    </citation>
    <scope>NUCLEOTIDE SEQUENCE [LARGE SCALE GENOMIC DNA]</scope>
    <source>
        <strain evidence="4">R-53102</strain>
    </source>
</reference>
<organism evidence="3 4">
    <name type="scientific">Lactobacillus bombicola</name>
    <dbReference type="NCBI Taxonomy" id="1505723"/>
    <lineage>
        <taxon>Bacteria</taxon>
        <taxon>Bacillati</taxon>
        <taxon>Bacillota</taxon>
        <taxon>Bacilli</taxon>
        <taxon>Lactobacillales</taxon>
        <taxon>Lactobacillaceae</taxon>
        <taxon>Lactobacillus</taxon>
    </lineage>
</organism>
<sequence length="128" mass="14231">MKKNKLAVLAGIATIFTFSLTGNQTSQEVMAKPSNKITVAYTLNVNKKNIKNKKVKLSKHATVMAGLKKAWRVKSTNGFITAIDGKSQDTHKQIYWTYTINGKFANKGAAEQKVNNHDKVKFTLAKMN</sequence>
<evidence type="ECO:0000259" key="2">
    <source>
        <dbReference type="Pfam" id="PF14478"/>
    </source>
</evidence>
<feature type="chain" id="PRO_5039177961" description="Transcobalamin-like C-terminal domain-containing protein" evidence="1">
    <location>
        <begin position="22"/>
        <end position="128"/>
    </location>
</feature>
<dbReference type="EMBL" id="FOMN01000014">
    <property type="protein sequence ID" value="SFD62776.1"/>
    <property type="molecule type" value="Genomic_DNA"/>
</dbReference>
<protein>
    <recommendedName>
        <fullName evidence="2">Transcobalamin-like C-terminal domain-containing protein</fullName>
    </recommendedName>
</protein>
<feature type="signal peptide" evidence="1">
    <location>
        <begin position="1"/>
        <end position="21"/>
    </location>
</feature>
<feature type="domain" description="Transcobalamin-like C-terminal" evidence="2">
    <location>
        <begin position="61"/>
        <end position="125"/>
    </location>
</feature>
<evidence type="ECO:0000313" key="3">
    <source>
        <dbReference type="EMBL" id="SFD62776.1"/>
    </source>
</evidence>
<keyword evidence="1" id="KW-0732">Signal</keyword>
<dbReference type="Pfam" id="PF14478">
    <property type="entry name" value="DUF4430"/>
    <property type="match status" value="1"/>
</dbReference>
<accession>A0A1I1TVS5</accession>
<evidence type="ECO:0000313" key="4">
    <source>
        <dbReference type="Proteomes" id="UP000199599"/>
    </source>
</evidence>
<dbReference type="AlphaFoldDB" id="A0A1I1TVS5"/>
<gene>
    <name evidence="3" type="ORF">SAMN04487792_1651</name>
</gene>
<dbReference type="Proteomes" id="UP000199599">
    <property type="component" value="Unassembled WGS sequence"/>
</dbReference>
<dbReference type="Gene3D" id="2.170.130.30">
    <property type="match status" value="1"/>
</dbReference>